<proteinExistence type="predicted"/>
<evidence type="ECO:0000313" key="2">
    <source>
        <dbReference type="Proteomes" id="UP000814140"/>
    </source>
</evidence>
<dbReference type="EMBL" id="MU277211">
    <property type="protein sequence ID" value="KAI0061666.1"/>
    <property type="molecule type" value="Genomic_DNA"/>
</dbReference>
<sequence>MSRGSRVATSGNILTSMRDNYAQHGVDDYYRKVGATYRNPHYPGVRQCLFSWFTNWWQREHLSLDTDGPVIFDMACGSGEVTVALQEWWIRGLTIPSTTIPSSSGSLPLPRRFAPPPVLSDFGPDTPVPKIIATDPYTAEAFRGRVSLPCAALSFQDVASGLLPPSSFRLPLRGKDSEVSSQDPPGSELDMVDDPIETIEMTVCSFALHLIETPSELFALLWELSTKCRWLVILAPHKKPEIKDGWGWAKWDVNNWSECRMSDNHGEYLFDRVHCRVYRSLNLPQL</sequence>
<reference evidence="1" key="2">
    <citation type="journal article" date="2022" name="New Phytol.">
        <title>Evolutionary transition to the ectomycorrhizal habit in the genomes of a hyperdiverse lineage of mushroom-forming fungi.</title>
        <authorList>
            <person name="Looney B."/>
            <person name="Miyauchi S."/>
            <person name="Morin E."/>
            <person name="Drula E."/>
            <person name="Courty P.E."/>
            <person name="Kohler A."/>
            <person name="Kuo A."/>
            <person name="LaButti K."/>
            <person name="Pangilinan J."/>
            <person name="Lipzen A."/>
            <person name="Riley R."/>
            <person name="Andreopoulos W."/>
            <person name="He G."/>
            <person name="Johnson J."/>
            <person name="Nolan M."/>
            <person name="Tritt A."/>
            <person name="Barry K.W."/>
            <person name="Grigoriev I.V."/>
            <person name="Nagy L.G."/>
            <person name="Hibbett D."/>
            <person name="Henrissat B."/>
            <person name="Matheny P.B."/>
            <person name="Labbe J."/>
            <person name="Martin F.M."/>
        </authorList>
    </citation>
    <scope>NUCLEOTIDE SEQUENCE</scope>
    <source>
        <strain evidence="1">HHB10654</strain>
    </source>
</reference>
<accession>A0ACB8T0P9</accession>
<reference evidence="1" key="1">
    <citation type="submission" date="2021-03" db="EMBL/GenBank/DDBJ databases">
        <authorList>
            <consortium name="DOE Joint Genome Institute"/>
            <person name="Ahrendt S."/>
            <person name="Looney B.P."/>
            <person name="Miyauchi S."/>
            <person name="Morin E."/>
            <person name="Drula E."/>
            <person name="Courty P.E."/>
            <person name="Chicoki N."/>
            <person name="Fauchery L."/>
            <person name="Kohler A."/>
            <person name="Kuo A."/>
            <person name="Labutti K."/>
            <person name="Pangilinan J."/>
            <person name="Lipzen A."/>
            <person name="Riley R."/>
            <person name="Andreopoulos W."/>
            <person name="He G."/>
            <person name="Johnson J."/>
            <person name="Barry K.W."/>
            <person name="Grigoriev I.V."/>
            <person name="Nagy L."/>
            <person name="Hibbett D."/>
            <person name="Henrissat B."/>
            <person name="Matheny P.B."/>
            <person name="Labbe J."/>
            <person name="Martin F."/>
        </authorList>
    </citation>
    <scope>NUCLEOTIDE SEQUENCE</scope>
    <source>
        <strain evidence="1">HHB10654</strain>
    </source>
</reference>
<dbReference type="Proteomes" id="UP000814140">
    <property type="component" value="Unassembled WGS sequence"/>
</dbReference>
<organism evidence="1 2">
    <name type="scientific">Artomyces pyxidatus</name>
    <dbReference type="NCBI Taxonomy" id="48021"/>
    <lineage>
        <taxon>Eukaryota</taxon>
        <taxon>Fungi</taxon>
        <taxon>Dikarya</taxon>
        <taxon>Basidiomycota</taxon>
        <taxon>Agaricomycotina</taxon>
        <taxon>Agaricomycetes</taxon>
        <taxon>Russulales</taxon>
        <taxon>Auriscalpiaceae</taxon>
        <taxon>Artomyces</taxon>
    </lineage>
</organism>
<comment type="caution">
    <text evidence="1">The sequence shown here is derived from an EMBL/GenBank/DDBJ whole genome shotgun (WGS) entry which is preliminary data.</text>
</comment>
<name>A0ACB8T0P9_9AGAM</name>
<evidence type="ECO:0000313" key="1">
    <source>
        <dbReference type="EMBL" id="KAI0061666.1"/>
    </source>
</evidence>
<keyword evidence="2" id="KW-1185">Reference proteome</keyword>
<protein>
    <submittedName>
        <fullName evidence="1">Uncharacterized protein</fullName>
    </submittedName>
</protein>
<gene>
    <name evidence="1" type="ORF">BV25DRAFT_1992014</name>
</gene>